<keyword evidence="2 4" id="KW-0648">Protein biosynthesis</keyword>
<dbReference type="Proteomes" id="UP000294613">
    <property type="component" value="Unassembled WGS sequence"/>
</dbReference>
<gene>
    <name evidence="6" type="primary">yjdI</name>
    <name evidence="7" type="ORF">EDD74_104115</name>
    <name evidence="6" type="ORF">FAEUMB_28540</name>
</gene>
<reference evidence="7 8" key="2">
    <citation type="submission" date="2019-03" db="EMBL/GenBank/DDBJ databases">
        <title>Genomic Encyclopedia of Type Strains, Phase IV (KMG-IV): sequencing the most valuable type-strain genomes for metagenomic binning, comparative biology and taxonomic classification.</title>
        <authorList>
            <person name="Goeker M."/>
        </authorList>
    </citation>
    <scope>NUCLEOTIDE SEQUENCE [LARGE SCALE GENOMIC DNA]</scope>
    <source>
        <strain evidence="7 8">DSM 103426</strain>
    </source>
</reference>
<proteinExistence type="inferred from homology"/>
<evidence type="ECO:0000256" key="4">
    <source>
        <dbReference type="PIRNR" id="PIRNR006181"/>
    </source>
</evidence>
<keyword evidence="9" id="KW-1185">Reference proteome</keyword>
<comment type="similarity">
    <text evidence="1 4">Belongs to the prolyl-tRNA editing family. YbaK/EbsC subfamily.</text>
</comment>
<dbReference type="GO" id="GO:0002161">
    <property type="term" value="F:aminoacyl-tRNA deacylase activity"/>
    <property type="evidence" value="ECO:0007669"/>
    <property type="project" value="InterPro"/>
</dbReference>
<dbReference type="GO" id="GO:0006412">
    <property type="term" value="P:translation"/>
    <property type="evidence" value="ECO:0007669"/>
    <property type="project" value="UniProtKB-KW"/>
</dbReference>
<dbReference type="RefSeq" id="WP_016438576.1">
    <property type="nucleotide sequence ID" value="NZ_BHEO01000008.1"/>
</dbReference>
<dbReference type="Pfam" id="PF04073">
    <property type="entry name" value="tRNA_edit"/>
    <property type="match status" value="1"/>
</dbReference>
<dbReference type="GO" id="GO:0016829">
    <property type="term" value="F:lyase activity"/>
    <property type="evidence" value="ECO:0007669"/>
    <property type="project" value="UniProtKB-KW"/>
</dbReference>
<evidence type="ECO:0000313" key="9">
    <source>
        <dbReference type="Proteomes" id="UP000702954"/>
    </source>
</evidence>
<accession>A0A4R3JT68</accession>
<dbReference type="EMBL" id="SLZV01000004">
    <property type="protein sequence ID" value="TCS69359.1"/>
    <property type="molecule type" value="Genomic_DNA"/>
</dbReference>
<evidence type="ECO:0000256" key="3">
    <source>
        <dbReference type="ARBA" id="ARBA00023239"/>
    </source>
</evidence>
<comment type="caution">
    <text evidence="7">The sequence shown here is derived from an EMBL/GenBank/DDBJ whole genome shotgun (WGS) entry which is preliminary data.</text>
</comment>
<evidence type="ECO:0000313" key="7">
    <source>
        <dbReference type="EMBL" id="TCS69359.1"/>
    </source>
</evidence>
<dbReference type="PANTHER" id="PTHR30411:SF0">
    <property type="entry name" value="CYS-TRNA(PRO)_CYS-TRNA(CYS) DEACYLASE YBAK"/>
    <property type="match status" value="1"/>
</dbReference>
<evidence type="ECO:0000256" key="2">
    <source>
        <dbReference type="ARBA" id="ARBA00022917"/>
    </source>
</evidence>
<feature type="domain" description="YbaK/aminoacyl-tRNA synthetase-associated" evidence="5">
    <location>
        <begin position="36"/>
        <end position="148"/>
    </location>
</feature>
<protein>
    <recommendedName>
        <fullName evidence="4">Cys-tRNA(Pro)/Cys-tRNA(Cys) deacylase</fullName>
        <ecNumber evidence="4">4.2.-.-</ecNumber>
    </recommendedName>
</protein>
<evidence type="ECO:0000313" key="8">
    <source>
        <dbReference type="Proteomes" id="UP000294613"/>
    </source>
</evidence>
<keyword evidence="3 4" id="KW-0456">Lyase</keyword>
<dbReference type="PANTHER" id="PTHR30411">
    <property type="entry name" value="CYTOPLASMIC PROTEIN"/>
    <property type="match status" value="1"/>
</dbReference>
<dbReference type="Gene3D" id="3.90.960.10">
    <property type="entry name" value="YbaK/aminoacyl-tRNA synthetase-associated domain"/>
    <property type="match status" value="1"/>
</dbReference>
<evidence type="ECO:0000256" key="1">
    <source>
        <dbReference type="ARBA" id="ARBA00009798"/>
    </source>
</evidence>
<dbReference type="Proteomes" id="UP000702954">
    <property type="component" value="Unassembled WGS sequence"/>
</dbReference>
<dbReference type="AlphaFoldDB" id="A0A4R3JT68"/>
<dbReference type="InterPro" id="IPR004369">
    <property type="entry name" value="Prolyl-tRNA_editing_YbaK/EbsC"/>
</dbReference>
<dbReference type="NCBIfam" id="TIGR00011">
    <property type="entry name" value="YbaK_EbsC"/>
    <property type="match status" value="1"/>
</dbReference>
<dbReference type="PIRSF" id="PIRSF006181">
    <property type="entry name" value="EbsC_YbaK"/>
    <property type="match status" value="1"/>
</dbReference>
<name>A0A4R3JT68_9FIRM</name>
<reference evidence="6 9" key="1">
    <citation type="journal article" date="2018" name="Int. J. Syst. Evol. Microbiol.">
        <title>Draft Genome Sequence of Faecalimonas umbilicata JCM 30896T, an Acetate-Producing Bacterium Isolated from Human Feces.</title>
        <authorList>
            <person name="Sakamoto M."/>
            <person name="Ikeyama N."/>
            <person name="Yuki M."/>
            <person name="Ohkuma M."/>
        </authorList>
    </citation>
    <scope>NUCLEOTIDE SEQUENCE [LARGE SCALE GENOMIC DNA]</scope>
    <source>
        <strain evidence="6 9">EGH7</strain>
    </source>
</reference>
<organism evidence="7 8">
    <name type="scientific">Faecalimonas umbilicata</name>
    <dbReference type="NCBI Taxonomy" id="1912855"/>
    <lineage>
        <taxon>Bacteria</taxon>
        <taxon>Bacillati</taxon>
        <taxon>Bacillota</taxon>
        <taxon>Clostridia</taxon>
        <taxon>Lachnospirales</taxon>
        <taxon>Lachnospiraceae</taxon>
        <taxon>Faecalimonas</taxon>
    </lineage>
</organism>
<dbReference type="EMBL" id="BHEO01000008">
    <property type="protein sequence ID" value="GBU06313.1"/>
    <property type="molecule type" value="Genomic_DNA"/>
</dbReference>
<evidence type="ECO:0000313" key="6">
    <source>
        <dbReference type="EMBL" id="GBU06313.1"/>
    </source>
</evidence>
<evidence type="ECO:0000259" key="5">
    <source>
        <dbReference type="Pfam" id="PF04073"/>
    </source>
</evidence>
<sequence length="167" mass="18673">MAKKELKTNAMRILEKKKIPFTYITYECEEFVDGVQIADKLGQPHELVYKTLVTVAKSREYYVFVIPIEEELDLKKAARVVGEKSLLMLPLKDLTAVTGYIRGGCTAIGMKKPFPVVVEKCAEALEEMIVSGGKIGMQIKLTPQDFQKVTGAVFEEVVVSVKTEEIL</sequence>
<dbReference type="InterPro" id="IPR036754">
    <property type="entry name" value="YbaK/aa-tRNA-synt-asso_dom_sf"/>
</dbReference>
<dbReference type="SUPFAM" id="SSF55826">
    <property type="entry name" value="YbaK/ProRS associated domain"/>
    <property type="match status" value="1"/>
</dbReference>
<dbReference type="CDD" id="cd00002">
    <property type="entry name" value="YbaK_deacylase"/>
    <property type="match status" value="1"/>
</dbReference>
<dbReference type="EC" id="4.2.-.-" evidence="4"/>
<dbReference type="InterPro" id="IPR007214">
    <property type="entry name" value="YbaK/aa-tRNA-synth-assoc-dom"/>
</dbReference>